<evidence type="ECO:0000313" key="1">
    <source>
        <dbReference type="EMBL" id="TFE87058.1"/>
    </source>
</evidence>
<proteinExistence type="predicted"/>
<gene>
    <name evidence="1" type="ORF">B5M42_12890</name>
</gene>
<evidence type="ECO:0000313" key="2">
    <source>
        <dbReference type="Proteomes" id="UP000298246"/>
    </source>
</evidence>
<organism evidence="1 2">
    <name type="scientific">Paenibacillus athensensis</name>
    <dbReference type="NCBI Taxonomy" id="1967502"/>
    <lineage>
        <taxon>Bacteria</taxon>
        <taxon>Bacillati</taxon>
        <taxon>Bacillota</taxon>
        <taxon>Bacilli</taxon>
        <taxon>Bacillales</taxon>
        <taxon>Paenibacillaceae</taxon>
        <taxon>Paenibacillus</taxon>
    </lineage>
</organism>
<reference evidence="1 2" key="1">
    <citation type="submission" date="2017-03" db="EMBL/GenBank/DDBJ databases">
        <title>Isolation of Levoglucosan Utilizing Bacteria.</title>
        <authorList>
            <person name="Arya A.S."/>
        </authorList>
    </citation>
    <scope>NUCLEOTIDE SEQUENCE [LARGE SCALE GENOMIC DNA]</scope>
    <source>
        <strain evidence="1 2">MEC069</strain>
    </source>
</reference>
<protein>
    <submittedName>
        <fullName evidence="1">Uncharacterized protein</fullName>
    </submittedName>
</protein>
<comment type="caution">
    <text evidence="1">The sequence shown here is derived from an EMBL/GenBank/DDBJ whole genome shotgun (WGS) entry which is preliminary data.</text>
</comment>
<name>A0A4Y8Q0B3_9BACL</name>
<accession>A0A4Y8Q0B3</accession>
<dbReference type="RefSeq" id="WP_134753453.1">
    <property type="nucleotide sequence ID" value="NZ_MYFO02000013.1"/>
</dbReference>
<dbReference type="EMBL" id="MYFO01000015">
    <property type="protein sequence ID" value="TFE87058.1"/>
    <property type="molecule type" value="Genomic_DNA"/>
</dbReference>
<dbReference type="Proteomes" id="UP000298246">
    <property type="component" value="Unassembled WGS sequence"/>
</dbReference>
<dbReference type="AlphaFoldDB" id="A0A4Y8Q0B3"/>
<keyword evidence="2" id="KW-1185">Reference proteome</keyword>
<sequence length="60" mass="6990">MEIKDTLPLPDASFEETLETAIFINYHTTHPLPTTQQIKSSWEQLQQRLHQQKETGLRLG</sequence>